<evidence type="ECO:0000256" key="1">
    <source>
        <dbReference type="ARBA" id="ARBA00001954"/>
    </source>
</evidence>
<evidence type="ECO:0000259" key="9">
    <source>
        <dbReference type="PROSITE" id="PS50181"/>
    </source>
</evidence>
<dbReference type="Pfam" id="PF12937">
    <property type="entry name" value="F-box-like"/>
    <property type="match status" value="1"/>
</dbReference>
<reference evidence="11" key="1">
    <citation type="submission" date="2020-11" db="EMBL/GenBank/DDBJ databases">
        <authorList>
            <person name="Tran Van P."/>
        </authorList>
    </citation>
    <scope>NUCLEOTIDE SEQUENCE</scope>
</reference>
<dbReference type="InterPro" id="IPR001810">
    <property type="entry name" value="F-box_dom"/>
</dbReference>
<dbReference type="InterPro" id="IPR003347">
    <property type="entry name" value="JmjC_dom"/>
</dbReference>
<evidence type="ECO:0000313" key="11">
    <source>
        <dbReference type="EMBL" id="CAD7404139.1"/>
    </source>
</evidence>
<keyword evidence="6" id="KW-0408">Iron</keyword>
<name>A0A7R9CZ44_TIMCR</name>
<gene>
    <name evidence="11" type="ORF">TCEB3V08_LOCUS7352</name>
</gene>
<feature type="compositionally biased region" description="Polar residues" evidence="8">
    <location>
        <begin position="751"/>
        <end position="770"/>
    </location>
</feature>
<proteinExistence type="predicted"/>
<evidence type="ECO:0000259" key="10">
    <source>
        <dbReference type="PROSITE" id="PS51184"/>
    </source>
</evidence>
<evidence type="ECO:0008006" key="12">
    <source>
        <dbReference type="Google" id="ProtNLM"/>
    </source>
</evidence>
<dbReference type="SMART" id="SM00558">
    <property type="entry name" value="JmjC"/>
    <property type="match status" value="1"/>
</dbReference>
<evidence type="ECO:0000256" key="6">
    <source>
        <dbReference type="ARBA" id="ARBA00023004"/>
    </source>
</evidence>
<feature type="domain" description="F-box" evidence="9">
    <location>
        <begin position="30"/>
        <end position="77"/>
    </location>
</feature>
<dbReference type="PANTHER" id="PTHR12461:SF106">
    <property type="entry name" value="BIFUNCTIONAL PEPTIDASE AND ARGINYL-HYDROXYLASE JMJD5"/>
    <property type="match status" value="1"/>
</dbReference>
<comment type="cofactor">
    <cofactor evidence="1">
        <name>Fe(2+)</name>
        <dbReference type="ChEBI" id="CHEBI:29033"/>
    </cofactor>
</comment>
<evidence type="ECO:0000256" key="5">
    <source>
        <dbReference type="ARBA" id="ARBA00023002"/>
    </source>
</evidence>
<evidence type="ECO:0000256" key="4">
    <source>
        <dbReference type="ARBA" id="ARBA00022786"/>
    </source>
</evidence>
<feature type="region of interest" description="Disordered" evidence="8">
    <location>
        <begin position="1"/>
        <end position="21"/>
    </location>
</feature>
<dbReference type="InterPro" id="IPR006553">
    <property type="entry name" value="Leu-rich_rpt_Cys-con_subtyp"/>
</dbReference>
<evidence type="ECO:0000256" key="7">
    <source>
        <dbReference type="ARBA" id="ARBA00023242"/>
    </source>
</evidence>
<dbReference type="PANTHER" id="PTHR12461">
    <property type="entry name" value="HYPOXIA-INDUCIBLE FACTOR 1 ALPHA INHIBITOR-RELATED"/>
    <property type="match status" value="1"/>
</dbReference>
<dbReference type="SUPFAM" id="SSF81383">
    <property type="entry name" value="F-box domain"/>
    <property type="match status" value="1"/>
</dbReference>
<dbReference type="Gene3D" id="2.60.120.10">
    <property type="entry name" value="Jelly Rolls"/>
    <property type="match status" value="1"/>
</dbReference>
<keyword evidence="3" id="KW-0479">Metal-binding</keyword>
<dbReference type="SMART" id="SM00367">
    <property type="entry name" value="LRR_CC"/>
    <property type="match status" value="5"/>
</dbReference>
<dbReference type="InterPro" id="IPR014710">
    <property type="entry name" value="RmlC-like_jellyroll"/>
</dbReference>
<accession>A0A7R9CZ44</accession>
<feature type="region of interest" description="Disordered" evidence="8">
    <location>
        <begin position="725"/>
        <end position="774"/>
    </location>
</feature>
<dbReference type="Gene3D" id="3.80.10.10">
    <property type="entry name" value="Ribonuclease Inhibitor"/>
    <property type="match status" value="2"/>
</dbReference>
<dbReference type="Gene3D" id="2.60.120.650">
    <property type="entry name" value="Cupin"/>
    <property type="match status" value="1"/>
</dbReference>
<evidence type="ECO:0000256" key="2">
    <source>
        <dbReference type="ARBA" id="ARBA00004123"/>
    </source>
</evidence>
<dbReference type="SUPFAM" id="SSF52047">
    <property type="entry name" value="RNI-like"/>
    <property type="match status" value="1"/>
</dbReference>
<dbReference type="SUPFAM" id="SSF51197">
    <property type="entry name" value="Clavaminate synthase-like"/>
    <property type="match status" value="2"/>
</dbReference>
<evidence type="ECO:0000256" key="3">
    <source>
        <dbReference type="ARBA" id="ARBA00022723"/>
    </source>
</evidence>
<dbReference type="PROSITE" id="PS51184">
    <property type="entry name" value="JMJC"/>
    <property type="match status" value="1"/>
</dbReference>
<comment type="subcellular location">
    <subcellularLocation>
        <location evidence="2">Nucleus</location>
    </subcellularLocation>
</comment>
<dbReference type="InterPro" id="IPR036047">
    <property type="entry name" value="F-box-like_dom_sf"/>
</dbReference>
<dbReference type="AlphaFoldDB" id="A0A7R9CZ44"/>
<dbReference type="InterPro" id="IPR041667">
    <property type="entry name" value="Cupin_8"/>
</dbReference>
<dbReference type="PROSITE" id="PS50181">
    <property type="entry name" value="FBOX"/>
    <property type="match status" value="1"/>
</dbReference>
<feature type="domain" description="JmjC" evidence="10">
    <location>
        <begin position="897"/>
        <end position="1058"/>
    </location>
</feature>
<dbReference type="Pfam" id="PF13621">
    <property type="entry name" value="Cupin_8"/>
    <property type="match status" value="2"/>
</dbReference>
<sequence>MEPVMPGTSGQTSSSSHKHVHSSSKILLSAKNINKLPNEMLLKIMSHFSAEELCSTISDVCVRWNTLHRDAFLWRSLCFSCDHTTKMSVIYQVLSDAPALFELKMHNRHDASQLVAALFGSCQRLCRLNMDFCHLGENSAELLDKVVQFFPDLEVLILEGCQPLDKEGYMIISRLQKLTTLNLNHCKGLDSHSLARIVDGCELLEELFIDDVVQIYDSDIVHVIQRHHSKLKVLVIDGEDLTDMSFVQVAKCSRLDCVFDNPGSRHHSSHILDCVFDNPGPRHHSRDILDCVFDNPGPRHHSRDILDCVFDNPGPRHHSRDILDCRLREDRGSNPGLVLRVLKISFCDQMTDVGLLEGVGQLQYLQNLQLRRGNLLSARGLFTFLNHCNVSNLAHLDLSECSALNDEGLLGIAKRGVALNEGLLGIAKRCNLGVWRSMMRDCWGSPRGESYFKLIPSNLTKLTYLNLEQCNNICDEAVLDLVTAKPDLIVINYYGDPVIKESLEESARSPDEDELSATEGRSSTGLLMTRDLVNCAETNMAMQRTLAELKNCLPMDITSSLSPQVYPGFTYLLKQAEEGLYSGKYVPIGLISYGLFVYPLASSLLSECSEPIIYITHDSCMALERAQMVLDATWETLNTGHWKEVPLYQRQIYTAAGLIKIVALLQVHQIDVSKSKRSHLSVLKESLETADMSLLLGAPLAVLDGKSVIKAAQILSSALSTLSSNRTSDNRAADLQTVESDSPSVKPLSGAVTQETTATGSVSEHAQSTAEARELLSSSHRKPWGSALQVPGVRGEAVPSAENPSLERFRADYFSKRLPVKLTGCMNHWPALSRWQDLNYIKMAAGLRTVPIELGDHYISPDWSQKLMTVSEFVDKHVLKEGGSLEVGYLAQHQLFDQVPELKADIREPDYCCISDDLDDDCESEETDINAWFGPKGTLSPLHTDPKHNLLAQVVGEKRLLLYSPIDSPHVLQVVGEKRLLLYSPVDSPHLYPHDGSLLNNTAQVDPEEPDYQTFPNFKKATAWECHLKSGEMLYIPPKWWHHVRSLSTSFSVSFWWT</sequence>
<organism evidence="11">
    <name type="scientific">Timema cristinae</name>
    <name type="common">Walking stick</name>
    <dbReference type="NCBI Taxonomy" id="61476"/>
    <lineage>
        <taxon>Eukaryota</taxon>
        <taxon>Metazoa</taxon>
        <taxon>Ecdysozoa</taxon>
        <taxon>Arthropoda</taxon>
        <taxon>Hexapoda</taxon>
        <taxon>Insecta</taxon>
        <taxon>Pterygota</taxon>
        <taxon>Neoptera</taxon>
        <taxon>Polyneoptera</taxon>
        <taxon>Phasmatodea</taxon>
        <taxon>Timematodea</taxon>
        <taxon>Timematoidea</taxon>
        <taxon>Timematidae</taxon>
        <taxon>Timema</taxon>
    </lineage>
</organism>
<keyword evidence="7" id="KW-0539">Nucleus</keyword>
<dbReference type="EMBL" id="OC319058">
    <property type="protein sequence ID" value="CAD7404139.1"/>
    <property type="molecule type" value="Genomic_DNA"/>
</dbReference>
<dbReference type="InterPro" id="IPR032675">
    <property type="entry name" value="LRR_dom_sf"/>
</dbReference>
<evidence type="ECO:0000256" key="8">
    <source>
        <dbReference type="SAM" id="MobiDB-lite"/>
    </source>
</evidence>
<keyword evidence="5" id="KW-0560">Oxidoreductase</keyword>
<protein>
    <recommendedName>
        <fullName evidence="12">JmjC domain-containing protein</fullName>
    </recommendedName>
</protein>
<keyword evidence="4" id="KW-0833">Ubl conjugation pathway</keyword>